<dbReference type="Proteomes" id="UP001060215">
    <property type="component" value="Chromosome 11"/>
</dbReference>
<organism evidence="1 2">
    <name type="scientific">Camellia lanceoleosa</name>
    <dbReference type="NCBI Taxonomy" id="1840588"/>
    <lineage>
        <taxon>Eukaryota</taxon>
        <taxon>Viridiplantae</taxon>
        <taxon>Streptophyta</taxon>
        <taxon>Embryophyta</taxon>
        <taxon>Tracheophyta</taxon>
        <taxon>Spermatophyta</taxon>
        <taxon>Magnoliopsida</taxon>
        <taxon>eudicotyledons</taxon>
        <taxon>Gunneridae</taxon>
        <taxon>Pentapetalae</taxon>
        <taxon>asterids</taxon>
        <taxon>Ericales</taxon>
        <taxon>Theaceae</taxon>
        <taxon>Camellia</taxon>
    </lineage>
</organism>
<sequence length="75" mass="8646">MCLNCLRSIKLGCNLQWQCQAANEDFILQMLAAVKTTIPSRLVCCEGNPVIREVESFCSLLHLNMMFVWKIEFSY</sequence>
<evidence type="ECO:0000313" key="1">
    <source>
        <dbReference type="EMBL" id="KAI7982837.1"/>
    </source>
</evidence>
<name>A0ACC0F3E7_9ERIC</name>
<reference evidence="1 2" key="1">
    <citation type="journal article" date="2022" name="Plant J.">
        <title>Chromosome-level genome of Camellia lanceoleosa provides a valuable resource for understanding genome evolution and self-incompatibility.</title>
        <authorList>
            <person name="Gong W."/>
            <person name="Xiao S."/>
            <person name="Wang L."/>
            <person name="Liao Z."/>
            <person name="Chang Y."/>
            <person name="Mo W."/>
            <person name="Hu G."/>
            <person name="Li W."/>
            <person name="Zhao G."/>
            <person name="Zhu H."/>
            <person name="Hu X."/>
            <person name="Ji K."/>
            <person name="Xiang X."/>
            <person name="Song Q."/>
            <person name="Yuan D."/>
            <person name="Jin S."/>
            <person name="Zhang L."/>
        </authorList>
    </citation>
    <scope>NUCLEOTIDE SEQUENCE [LARGE SCALE GENOMIC DNA]</scope>
    <source>
        <strain evidence="1">SQ_2022a</strain>
    </source>
</reference>
<gene>
    <name evidence="1" type="ORF">LOK49_LG15G02530</name>
</gene>
<comment type="caution">
    <text evidence="1">The sequence shown here is derived from an EMBL/GenBank/DDBJ whole genome shotgun (WGS) entry which is preliminary data.</text>
</comment>
<proteinExistence type="predicted"/>
<protein>
    <submittedName>
        <fullName evidence="1">Uncharacterized protein</fullName>
    </submittedName>
</protein>
<keyword evidence="2" id="KW-1185">Reference proteome</keyword>
<accession>A0ACC0F3E7</accession>
<evidence type="ECO:0000313" key="2">
    <source>
        <dbReference type="Proteomes" id="UP001060215"/>
    </source>
</evidence>
<dbReference type="EMBL" id="CM045768">
    <property type="protein sequence ID" value="KAI7982837.1"/>
    <property type="molecule type" value="Genomic_DNA"/>
</dbReference>